<dbReference type="OMA" id="RTNICAY"/>
<feature type="region of interest" description="Disordered" evidence="1">
    <location>
        <begin position="324"/>
        <end position="357"/>
    </location>
</feature>
<gene>
    <name evidence="2" type="ORF">HERILL_LOCUS13969</name>
</gene>
<feature type="compositionally biased region" description="Polar residues" evidence="1">
    <location>
        <begin position="131"/>
        <end position="151"/>
    </location>
</feature>
<organism evidence="2 3">
    <name type="scientific">Hermetia illucens</name>
    <name type="common">Black soldier fly</name>
    <dbReference type="NCBI Taxonomy" id="343691"/>
    <lineage>
        <taxon>Eukaryota</taxon>
        <taxon>Metazoa</taxon>
        <taxon>Ecdysozoa</taxon>
        <taxon>Arthropoda</taxon>
        <taxon>Hexapoda</taxon>
        <taxon>Insecta</taxon>
        <taxon>Pterygota</taxon>
        <taxon>Neoptera</taxon>
        <taxon>Endopterygota</taxon>
        <taxon>Diptera</taxon>
        <taxon>Brachycera</taxon>
        <taxon>Stratiomyomorpha</taxon>
        <taxon>Stratiomyidae</taxon>
        <taxon>Hermetiinae</taxon>
        <taxon>Hermetia</taxon>
    </lineage>
</organism>
<name>A0A7R8V2C6_HERIL</name>
<feature type="region of interest" description="Disordered" evidence="1">
    <location>
        <begin position="131"/>
        <end position="186"/>
    </location>
</feature>
<dbReference type="Proteomes" id="UP000594454">
    <property type="component" value="Chromosome 5"/>
</dbReference>
<keyword evidence="3" id="KW-1185">Reference proteome</keyword>
<evidence type="ECO:0000313" key="2">
    <source>
        <dbReference type="EMBL" id="CAD7091556.1"/>
    </source>
</evidence>
<proteinExistence type="predicted"/>
<evidence type="ECO:0000256" key="1">
    <source>
        <dbReference type="SAM" id="MobiDB-lite"/>
    </source>
</evidence>
<dbReference type="OrthoDB" id="8195095at2759"/>
<accession>A0A7R8V2C6</accession>
<protein>
    <submittedName>
        <fullName evidence="2">Uncharacterized protein</fullName>
    </submittedName>
</protein>
<dbReference type="AlphaFoldDB" id="A0A7R8V2C6"/>
<dbReference type="EMBL" id="LR899013">
    <property type="protein sequence ID" value="CAD7091556.1"/>
    <property type="molecule type" value="Genomic_DNA"/>
</dbReference>
<dbReference type="InParanoid" id="A0A7R8V2C6"/>
<feature type="compositionally biased region" description="Low complexity" evidence="1">
    <location>
        <begin position="252"/>
        <end position="273"/>
    </location>
</feature>
<evidence type="ECO:0000313" key="3">
    <source>
        <dbReference type="Proteomes" id="UP000594454"/>
    </source>
</evidence>
<reference evidence="2 3" key="1">
    <citation type="submission" date="2020-11" db="EMBL/GenBank/DDBJ databases">
        <authorList>
            <person name="Wallbank WR R."/>
            <person name="Pardo Diaz C."/>
            <person name="Kozak K."/>
            <person name="Martin S."/>
            <person name="Jiggins C."/>
            <person name="Moest M."/>
            <person name="Warren A I."/>
            <person name="Generalovic N T."/>
            <person name="Byers J.R.P. K."/>
            <person name="Montejo-Kovacevich G."/>
            <person name="Yen C E."/>
        </authorList>
    </citation>
    <scope>NUCLEOTIDE SEQUENCE [LARGE SCALE GENOMIC DNA]</scope>
</reference>
<feature type="compositionally biased region" description="Basic residues" evidence="1">
    <location>
        <begin position="345"/>
        <end position="357"/>
    </location>
</feature>
<feature type="region of interest" description="Disordered" evidence="1">
    <location>
        <begin position="250"/>
        <end position="279"/>
    </location>
</feature>
<sequence length="357" mass="40442">MEIGEDNVLRQFTRLCNTDFALLQHYLASNAVLEWFGRTIRGRTNICAYYRYDLCQQYEHDFEKAEKCPAFECKPSHMQTRIVAAIDKVNSQIESQSLTIDTLTSTPLQRIVTPTLPKVGKEKIFITTPEISPTFSTSLPEDNTTPPQNITRHGEQEDEAPPTKKTRFDNSLDCAGDAGPSKKKKYMQKFTDKSDCDTKKLSLPEVGHGDGMLSSQEIQDMQLSDTGYSDLMYFESVGFLRSQNKSKYHGISNAQTSSGNNSSSPVTSSSLPNDLTNMPHMRKTKLKLSYRIRRHDNQLQIALIIYEHLSRNPASRRNLLQEFQKTTDDNGIPNTKPGVSQSAKKPMKSLKRSLRLF</sequence>